<dbReference type="EMBL" id="JAGGLM010000006">
    <property type="protein sequence ID" value="MBP2032687.1"/>
    <property type="molecule type" value="Genomic_DNA"/>
</dbReference>
<sequence length="74" mass="8552">MALRDRTLRAFIIQKIKASDLCSEAFVIAGGIMNKCRGCVWSDKIDENHVFCMLPKCIRKSKRVNKNDRPRKNI</sequence>
<evidence type="ECO:0000313" key="1">
    <source>
        <dbReference type="EMBL" id="MBP2032687.1"/>
    </source>
</evidence>
<proteinExistence type="predicted"/>
<name>A0ABS4KRM5_9CLOT</name>
<organism evidence="1 2">
    <name type="scientific">Clostridium algifaecis</name>
    <dbReference type="NCBI Taxonomy" id="1472040"/>
    <lineage>
        <taxon>Bacteria</taxon>
        <taxon>Bacillati</taxon>
        <taxon>Bacillota</taxon>
        <taxon>Clostridia</taxon>
        <taxon>Eubacteriales</taxon>
        <taxon>Clostridiaceae</taxon>
        <taxon>Clostridium</taxon>
    </lineage>
</organism>
<protein>
    <submittedName>
        <fullName evidence="1">Uncharacterized protein</fullName>
    </submittedName>
</protein>
<accession>A0ABS4KRM5</accession>
<gene>
    <name evidence="1" type="ORF">J2Z42_001361</name>
</gene>
<keyword evidence="2" id="KW-1185">Reference proteome</keyword>
<evidence type="ECO:0000313" key="2">
    <source>
        <dbReference type="Proteomes" id="UP001519307"/>
    </source>
</evidence>
<dbReference type="Proteomes" id="UP001519307">
    <property type="component" value="Unassembled WGS sequence"/>
</dbReference>
<reference evidence="1 2" key="1">
    <citation type="submission" date="2021-03" db="EMBL/GenBank/DDBJ databases">
        <title>Genomic Encyclopedia of Type Strains, Phase IV (KMG-IV): sequencing the most valuable type-strain genomes for metagenomic binning, comparative biology and taxonomic classification.</title>
        <authorList>
            <person name="Goeker M."/>
        </authorList>
    </citation>
    <scope>NUCLEOTIDE SEQUENCE [LARGE SCALE GENOMIC DNA]</scope>
    <source>
        <strain evidence="1 2">DSM 28783</strain>
    </source>
</reference>
<comment type="caution">
    <text evidence="1">The sequence shown here is derived from an EMBL/GenBank/DDBJ whole genome shotgun (WGS) entry which is preliminary data.</text>
</comment>